<dbReference type="InterPro" id="IPR029060">
    <property type="entry name" value="PIN-like_dom_sf"/>
</dbReference>
<protein>
    <submittedName>
        <fullName evidence="2">PilT protein domain protein</fullName>
    </submittedName>
</protein>
<dbReference type="OrthoDB" id="32918at2"/>
<name>A0A161K3Y1_9CHLR</name>
<organism evidence="2 3">
    <name type="scientific">Candidatus Promineifilum breve</name>
    <dbReference type="NCBI Taxonomy" id="1806508"/>
    <lineage>
        <taxon>Bacteria</taxon>
        <taxon>Bacillati</taxon>
        <taxon>Chloroflexota</taxon>
        <taxon>Ardenticatenia</taxon>
        <taxon>Candidatus Promineifilales</taxon>
        <taxon>Candidatus Promineifilaceae</taxon>
        <taxon>Candidatus Promineifilum</taxon>
    </lineage>
</organism>
<gene>
    <name evidence="2" type="ORF">CFX0092_B0663</name>
</gene>
<dbReference type="Proteomes" id="UP000215027">
    <property type="component" value="Chromosome II"/>
</dbReference>
<evidence type="ECO:0000313" key="3">
    <source>
        <dbReference type="Proteomes" id="UP000215027"/>
    </source>
</evidence>
<dbReference type="AlphaFoldDB" id="A0A161K3Y1"/>
<keyword evidence="3" id="KW-1185">Reference proteome</keyword>
<dbReference type="SUPFAM" id="SSF88723">
    <property type="entry name" value="PIN domain-like"/>
    <property type="match status" value="1"/>
</dbReference>
<reference evidence="2" key="1">
    <citation type="submission" date="2016-01" db="EMBL/GenBank/DDBJ databases">
        <authorList>
            <person name="Mcilroy J.S."/>
            <person name="Karst M S."/>
            <person name="Albertsen M."/>
        </authorList>
    </citation>
    <scope>NUCLEOTIDE SEQUENCE</scope>
    <source>
        <strain evidence="2">Cfx-K</strain>
    </source>
</reference>
<dbReference type="PANTHER" id="PTHR34610:SF4">
    <property type="entry name" value="SLL8027 PROTEIN"/>
    <property type="match status" value="1"/>
</dbReference>
<dbReference type="KEGG" id="pbf:CFX0092_B0663"/>
<dbReference type="SMART" id="SM00670">
    <property type="entry name" value="PINc"/>
    <property type="match status" value="1"/>
</dbReference>
<evidence type="ECO:0000313" key="2">
    <source>
        <dbReference type="EMBL" id="CUS06197.1"/>
    </source>
</evidence>
<dbReference type="Pfam" id="PF13470">
    <property type="entry name" value="PIN_3"/>
    <property type="match status" value="1"/>
</dbReference>
<proteinExistence type="predicted"/>
<dbReference type="EMBL" id="LN890656">
    <property type="protein sequence ID" value="CUS06197.1"/>
    <property type="molecule type" value="Genomic_DNA"/>
</dbReference>
<dbReference type="RefSeq" id="WP_095045504.1">
    <property type="nucleotide sequence ID" value="NZ_LN890656.1"/>
</dbReference>
<dbReference type="NCBIfam" id="TIGR00305">
    <property type="entry name" value="putative toxin-antitoxin system toxin component, PIN family"/>
    <property type="match status" value="1"/>
</dbReference>
<dbReference type="PANTHER" id="PTHR34610">
    <property type="entry name" value="SSL7007 PROTEIN"/>
    <property type="match status" value="1"/>
</dbReference>
<dbReference type="InterPro" id="IPR002850">
    <property type="entry name" value="PIN_toxin-like"/>
</dbReference>
<dbReference type="InterPro" id="IPR002716">
    <property type="entry name" value="PIN_dom"/>
</dbReference>
<evidence type="ECO:0000259" key="1">
    <source>
        <dbReference type="SMART" id="SM00670"/>
    </source>
</evidence>
<accession>A0A161K3Y1</accession>
<sequence length="142" mass="15359">MRVVLDVNVFVSALISSRGAPRLIVDAWRDEAYALLLSAAILEEMARVLAYPRLAALHGMTAAEVADWLALVREESRIVEPTEQIDISADETDNRYLECAVAGGADYLVTGDKQHLLPLGAFRGIRIVSPATFAALLQIGPA</sequence>
<feature type="domain" description="PIN" evidence="1">
    <location>
        <begin position="1"/>
        <end position="117"/>
    </location>
</feature>